<dbReference type="Proteomes" id="UP000238954">
    <property type="component" value="Chromosome"/>
</dbReference>
<dbReference type="EMBL" id="PHFW01000002">
    <property type="protein sequence ID" value="PQM27670.1"/>
    <property type="molecule type" value="Genomic_DNA"/>
</dbReference>
<reference evidence="2" key="1">
    <citation type="submission" date="2017-11" db="EMBL/GenBank/DDBJ databases">
        <title>The complete genome sequence of Sphingopyxis pomeranensis sp. nov. strain WS5A3p.</title>
        <authorList>
            <person name="Kaminski M.A."/>
        </authorList>
    </citation>
    <scope>NUCLEOTIDE SEQUENCE [LARGE SCALE GENOMIC DNA]</scope>
    <source>
        <strain evidence="2">WS5A3p</strain>
    </source>
</reference>
<gene>
    <name evidence="1" type="ORF">CVO77_03615</name>
</gene>
<protein>
    <submittedName>
        <fullName evidence="1">Uncharacterized protein</fullName>
    </submittedName>
</protein>
<accession>A0A2S8B5P6</accession>
<evidence type="ECO:0000313" key="2">
    <source>
        <dbReference type="Proteomes" id="UP000238954"/>
    </source>
</evidence>
<dbReference type="AlphaFoldDB" id="A0A2S8B5P6"/>
<comment type="caution">
    <text evidence="1">The sequence shown here is derived from an EMBL/GenBank/DDBJ whole genome shotgun (WGS) entry which is preliminary data.</text>
</comment>
<keyword evidence="2" id="KW-1185">Reference proteome</keyword>
<organism evidence="1 2">
    <name type="scientific">Sphingopyxis lindanitolerans</name>
    <dbReference type="NCBI Taxonomy" id="2054227"/>
    <lineage>
        <taxon>Bacteria</taxon>
        <taxon>Pseudomonadati</taxon>
        <taxon>Pseudomonadota</taxon>
        <taxon>Alphaproteobacteria</taxon>
        <taxon>Sphingomonadales</taxon>
        <taxon>Sphingomonadaceae</taxon>
        <taxon>Sphingopyxis</taxon>
    </lineage>
</organism>
<sequence length="98" mass="10866">MKKPPEEVEIVEIIHWFGLGFNEFWIATAGPWIDPPDMVRGGRHPWARHAVFPHTEPAEAAYYAREMAMLLDVPIVDLAGILDTPYRVEGASDGPGAA</sequence>
<evidence type="ECO:0000313" key="1">
    <source>
        <dbReference type="EMBL" id="PQM27670.1"/>
    </source>
</evidence>
<proteinExistence type="predicted"/>
<name>A0A2S8B5P6_9SPHN</name>